<dbReference type="Gene3D" id="3.40.630.10">
    <property type="entry name" value="Zn peptidases"/>
    <property type="match status" value="1"/>
</dbReference>
<dbReference type="GO" id="GO:0008270">
    <property type="term" value="F:zinc ion binding"/>
    <property type="evidence" value="ECO:0007669"/>
    <property type="project" value="InterPro"/>
</dbReference>
<dbReference type="Pfam" id="PF18027">
    <property type="entry name" value="Pepdidase_M14_N"/>
    <property type="match status" value="1"/>
</dbReference>
<protein>
    <recommendedName>
        <fullName evidence="5">Peptidase M14 domain-containing protein</fullName>
    </recommendedName>
</protein>
<dbReference type="GO" id="GO:0006508">
    <property type="term" value="P:proteolysis"/>
    <property type="evidence" value="ECO:0007669"/>
    <property type="project" value="InterPro"/>
</dbReference>
<comment type="caution">
    <text evidence="6">The sequence shown here is derived from an EMBL/GenBank/DDBJ whole genome shotgun (WGS) entry which is preliminary data.</text>
</comment>
<dbReference type="EMBL" id="JBGBPQ010000004">
    <property type="protein sequence ID" value="KAL1525344.1"/>
    <property type="molecule type" value="Genomic_DNA"/>
</dbReference>
<evidence type="ECO:0000256" key="4">
    <source>
        <dbReference type="SAM" id="MobiDB-lite"/>
    </source>
</evidence>
<dbReference type="SUPFAM" id="SSF53187">
    <property type="entry name" value="Zn-dependent exopeptidases"/>
    <property type="match status" value="1"/>
</dbReference>
<dbReference type="InterPro" id="IPR040626">
    <property type="entry name" value="Pepdidase_M14_N"/>
</dbReference>
<reference evidence="6 7" key="1">
    <citation type="journal article" date="2024" name="Science">
        <title>Giant polyketide synthase enzymes in the biosynthesis of giant marine polyether toxins.</title>
        <authorList>
            <person name="Fallon T.R."/>
            <person name="Shende V.V."/>
            <person name="Wierzbicki I.H."/>
            <person name="Pendleton A.L."/>
            <person name="Watervoot N.F."/>
            <person name="Auber R.P."/>
            <person name="Gonzalez D.J."/>
            <person name="Wisecaver J.H."/>
            <person name="Moore B.S."/>
        </authorList>
    </citation>
    <scope>NUCLEOTIDE SEQUENCE [LARGE SCALE GENOMIC DNA]</scope>
    <source>
        <strain evidence="6 7">12B1</strain>
    </source>
</reference>
<sequence length="582" mass="64720">MQPPRLPQVRQIASAPTSTMSELPPFEALNFDASFESGNLGEVKLISEVPLEYDLHIQPDTLNARHRVWFFFSVSNARRNQKVIFNIIGYSKTKSLFRDGMAPVVSSSRRPYWERMPQAAVYYYRSPRHDRQYVLSFPFCFERPDETYYFAYSYPYTYSYLQRYLHSLDIKNLTYYRRECLCRTVQNRRLDLITISSPANLARDAAVHMEPVGSTATSGVPCRPVFVFSARVHPGESPASLVMHGLLAFLTSAHPKAIALRERVIFKVVPMLNPDGVFLGNYRCNSLGLDLNRLWHTPVEAIAPTIHTVRDMLLLYSKHPTCRLNLFVDIHAHSTCMNGFVFANVPEDPKDLDAVAAFPRALANHSPTFAFSGTKYCADPSKAGTGRRALAEMLPRVHCYTLEVSFFCSAQGNVRGEAYTPTSYTDMGQSMGMALHEYYSGLDISTRGEHHKDSLPATTKAVKDQPLYALQHPTQGTLQGHTSLADTRQHSRRLCRTPLTNGVLDTAAAPAVLRAGSTGTVDSAGDAGAGLASSGEEASCGLYRGRDAHTVGPPTNSRGSSRSSVHQKLHSRRTLASRERST</sequence>
<dbReference type="AlphaFoldDB" id="A0AB34JSZ2"/>
<evidence type="ECO:0000313" key="6">
    <source>
        <dbReference type="EMBL" id="KAL1525344.1"/>
    </source>
</evidence>
<evidence type="ECO:0000256" key="3">
    <source>
        <dbReference type="PROSITE-ProRule" id="PRU01379"/>
    </source>
</evidence>
<feature type="compositionally biased region" description="Basic residues" evidence="4">
    <location>
        <begin position="565"/>
        <end position="575"/>
    </location>
</feature>
<evidence type="ECO:0000256" key="2">
    <source>
        <dbReference type="ARBA" id="ARBA00005988"/>
    </source>
</evidence>
<comment type="similarity">
    <text evidence="2 3">Belongs to the peptidase M14 family.</text>
</comment>
<name>A0AB34JSZ2_PRYPA</name>
<dbReference type="PROSITE" id="PS52035">
    <property type="entry name" value="PEPTIDASE_M14"/>
    <property type="match status" value="1"/>
</dbReference>
<feature type="active site" description="Proton donor/acceptor" evidence="3">
    <location>
        <position position="403"/>
    </location>
</feature>
<feature type="region of interest" description="Disordered" evidence="4">
    <location>
        <begin position="543"/>
        <end position="582"/>
    </location>
</feature>
<feature type="domain" description="Peptidase M14" evidence="5">
    <location>
        <begin position="154"/>
        <end position="438"/>
    </location>
</feature>
<dbReference type="Proteomes" id="UP001515480">
    <property type="component" value="Unassembled WGS sequence"/>
</dbReference>
<evidence type="ECO:0000313" key="7">
    <source>
        <dbReference type="Proteomes" id="UP001515480"/>
    </source>
</evidence>
<proteinExistence type="inferred from homology"/>
<gene>
    <name evidence="6" type="ORF">AB1Y20_020204</name>
</gene>
<evidence type="ECO:0000259" key="5">
    <source>
        <dbReference type="PROSITE" id="PS52035"/>
    </source>
</evidence>
<dbReference type="PANTHER" id="PTHR12756:SF9">
    <property type="entry name" value="CYTOSOLIC CARBOXYPEPTIDASE 6"/>
    <property type="match status" value="1"/>
</dbReference>
<dbReference type="Gene3D" id="2.60.40.3120">
    <property type="match status" value="1"/>
</dbReference>
<dbReference type="InterPro" id="IPR000834">
    <property type="entry name" value="Peptidase_M14"/>
</dbReference>
<feature type="compositionally biased region" description="Polar residues" evidence="4">
    <location>
        <begin position="553"/>
        <end position="564"/>
    </location>
</feature>
<dbReference type="PANTHER" id="PTHR12756">
    <property type="entry name" value="CYTOSOLIC CARBOXYPEPTIDASE"/>
    <property type="match status" value="1"/>
</dbReference>
<keyword evidence="7" id="KW-1185">Reference proteome</keyword>
<accession>A0AB34JSZ2</accession>
<dbReference type="InterPro" id="IPR050821">
    <property type="entry name" value="Cytosolic_carboxypeptidase"/>
</dbReference>
<dbReference type="GO" id="GO:0004181">
    <property type="term" value="F:metallocarboxypeptidase activity"/>
    <property type="evidence" value="ECO:0007669"/>
    <property type="project" value="InterPro"/>
</dbReference>
<dbReference type="Pfam" id="PF00246">
    <property type="entry name" value="Peptidase_M14"/>
    <property type="match status" value="1"/>
</dbReference>
<comment type="cofactor">
    <cofactor evidence="1">
        <name>Zn(2+)</name>
        <dbReference type="ChEBI" id="CHEBI:29105"/>
    </cofactor>
</comment>
<evidence type="ECO:0000256" key="1">
    <source>
        <dbReference type="ARBA" id="ARBA00001947"/>
    </source>
</evidence>
<organism evidence="6 7">
    <name type="scientific">Prymnesium parvum</name>
    <name type="common">Toxic golden alga</name>
    <dbReference type="NCBI Taxonomy" id="97485"/>
    <lineage>
        <taxon>Eukaryota</taxon>
        <taxon>Haptista</taxon>
        <taxon>Haptophyta</taxon>
        <taxon>Prymnesiophyceae</taxon>
        <taxon>Prymnesiales</taxon>
        <taxon>Prymnesiaceae</taxon>
        <taxon>Prymnesium</taxon>
    </lineage>
</organism>